<name>A0A9E9LYZ9_9BURK</name>
<proteinExistence type="predicted"/>
<reference evidence="1" key="1">
    <citation type="journal article" date="2022" name="Front. Microbiol.">
        <title>New perspectives on an old grouping: The genomic and phenotypic variability of Oxalobacter formigenes and the implications for calcium oxalate stone prevention.</title>
        <authorList>
            <person name="Chmiel J.A."/>
            <person name="Carr C."/>
            <person name="Stuivenberg G.A."/>
            <person name="Venema R."/>
            <person name="Chanyi R.M."/>
            <person name="Al K.F."/>
            <person name="Giguere D."/>
            <person name="Say H."/>
            <person name="Akouris P.P."/>
            <person name="Dominguez Romero S.A."/>
            <person name="Kwong A."/>
            <person name="Tai V."/>
            <person name="Koval S.F."/>
            <person name="Razvi H."/>
            <person name="Bjazevic J."/>
            <person name="Burton J.P."/>
        </authorList>
    </citation>
    <scope>NUCLEOTIDE SEQUENCE</scope>
    <source>
        <strain evidence="1">WoOx3</strain>
    </source>
</reference>
<dbReference type="Proteomes" id="UP001156215">
    <property type="component" value="Chromosome"/>
</dbReference>
<dbReference type="KEGG" id="ovb:NB640_00355"/>
<organism evidence="1 2">
    <name type="scientific">Oxalobacter vibrioformis</name>
    <dbReference type="NCBI Taxonomy" id="933080"/>
    <lineage>
        <taxon>Bacteria</taxon>
        <taxon>Pseudomonadati</taxon>
        <taxon>Pseudomonadota</taxon>
        <taxon>Betaproteobacteria</taxon>
        <taxon>Burkholderiales</taxon>
        <taxon>Oxalobacteraceae</taxon>
        <taxon>Oxalobacter</taxon>
    </lineage>
</organism>
<sequence>MYVLFESIIDEGYAGIGNFYGYGDHLDEVAAHVLAAAQTEGFIDPRMAEAYFVEPDYEMPDDLVTLSEHVQWSPTRYVFPIADYKNALVLPTGITHAT</sequence>
<dbReference type="AlphaFoldDB" id="A0A9E9LYZ9"/>
<evidence type="ECO:0000313" key="2">
    <source>
        <dbReference type="Proteomes" id="UP001156215"/>
    </source>
</evidence>
<accession>A0A9E9LYZ9</accession>
<dbReference type="RefSeq" id="WP_269309162.1">
    <property type="nucleotide sequence ID" value="NZ_CP098242.1"/>
</dbReference>
<keyword evidence="2" id="KW-1185">Reference proteome</keyword>
<gene>
    <name evidence="1" type="ORF">NB640_00355</name>
</gene>
<protein>
    <submittedName>
        <fullName evidence="1">Uncharacterized protein</fullName>
    </submittedName>
</protein>
<evidence type="ECO:0000313" key="1">
    <source>
        <dbReference type="EMBL" id="WAW10162.1"/>
    </source>
</evidence>
<dbReference type="EMBL" id="CP098242">
    <property type="protein sequence ID" value="WAW10162.1"/>
    <property type="molecule type" value="Genomic_DNA"/>
</dbReference>